<dbReference type="EMBL" id="CP033622">
    <property type="protein sequence ID" value="QIZ50006.1"/>
    <property type="molecule type" value="Genomic_DNA"/>
</dbReference>
<sequence length="65" mass="7041">MVREKIENHCSFTDDSGGLFTVMDTGFISNPAAIQSTAMQNNLKLAGFISLGSLIIIQTEAIIEH</sequence>
<dbReference type="AlphaFoldDB" id="A0AAE6YWV7"/>
<accession>A0AAE6YWV7</accession>
<dbReference type="Proteomes" id="UP000500801">
    <property type="component" value="Chromosome"/>
</dbReference>
<proteinExistence type="predicted"/>
<reference evidence="1 2" key="1">
    <citation type="submission" date="2018-11" db="EMBL/GenBank/DDBJ databases">
        <title>Complete genome sequence of Dickeya zeae strain CE1 infecting Canna edulis Ker-Gawl. in China.</title>
        <authorList>
            <person name="Zhang J."/>
            <person name="Lin B."/>
            <person name="Shen H."/>
            <person name="Jiang S."/>
            <person name="Pu X."/>
            <person name="Sun D."/>
        </authorList>
    </citation>
    <scope>NUCLEOTIDE SEQUENCE [LARGE SCALE GENOMIC DNA]</scope>
    <source>
        <strain evidence="1 2">CE1</strain>
    </source>
</reference>
<protein>
    <submittedName>
        <fullName evidence="1">Uncharacterized protein</fullName>
    </submittedName>
</protein>
<name>A0AAE6YWV7_9GAMM</name>
<evidence type="ECO:0000313" key="1">
    <source>
        <dbReference type="EMBL" id="QIZ50006.1"/>
    </source>
</evidence>
<organism evidence="1 2">
    <name type="scientific">Dickeya zeae</name>
    <dbReference type="NCBI Taxonomy" id="204042"/>
    <lineage>
        <taxon>Bacteria</taxon>
        <taxon>Pseudomonadati</taxon>
        <taxon>Pseudomonadota</taxon>
        <taxon>Gammaproteobacteria</taxon>
        <taxon>Enterobacterales</taxon>
        <taxon>Pectobacteriaceae</taxon>
        <taxon>Dickeya</taxon>
    </lineage>
</organism>
<gene>
    <name evidence="1" type="ORF">DWG24_03945</name>
</gene>
<evidence type="ECO:0000313" key="2">
    <source>
        <dbReference type="Proteomes" id="UP000500801"/>
    </source>
</evidence>